<dbReference type="AlphaFoldDB" id="A0A1I5SWD6"/>
<dbReference type="RefSeq" id="WP_092529948.1">
    <property type="nucleotide sequence ID" value="NZ_FOWW01000003.1"/>
</dbReference>
<name>A0A1I5SWD6_9PSEU</name>
<dbReference type="Proteomes" id="UP000198727">
    <property type="component" value="Unassembled WGS sequence"/>
</dbReference>
<dbReference type="Gene3D" id="3.40.50.2000">
    <property type="entry name" value="Glycogen Phosphorylase B"/>
    <property type="match status" value="2"/>
</dbReference>
<reference evidence="4" key="1">
    <citation type="submission" date="2016-10" db="EMBL/GenBank/DDBJ databases">
        <authorList>
            <person name="Varghese N."/>
            <person name="Submissions S."/>
        </authorList>
    </citation>
    <scope>NUCLEOTIDE SEQUENCE [LARGE SCALE GENOMIC DNA]</scope>
    <source>
        <strain evidence="4">CGMCC 4.5579</strain>
    </source>
</reference>
<gene>
    <name evidence="3" type="ORF">SAMN05421810_103299</name>
</gene>
<evidence type="ECO:0000259" key="2">
    <source>
        <dbReference type="Pfam" id="PF02350"/>
    </source>
</evidence>
<dbReference type="OrthoDB" id="9803238at2"/>
<sequence>MTAILQHAERPIVPAASTSATVATPPRPGGIALVLGTGPEIIKLAPIIRELGDMARVVRTGRRFPQGISEVFFAEHGLTDPRSRLDLGADARAGRIALALERLDQLFAADRPDVVLVRGATDTALAGALAAHSNGIPLVHVEAGLRCHDLDLPEEHNRVLVDRVSDVLCASTQGNVGNLRAEGLDGRDIRLTGDTTVEAVHHRLMPERARLNLLRKWGLETDGYVLATLDRSENVDDEEALFAIMSHLAEVADAGYPVVLPAPPRTRAAAIRAGVLTARMGVRVVNPLWHSEFLALARHAALLVSDSGAVQEEATVLKRPILVVRRSTERPEVLREFGALVGPRDDIAGVALSWLADGEDRRAGLADLPCPFGDGHSSERIADAVRHLALVAAR</sequence>
<evidence type="ECO:0000313" key="3">
    <source>
        <dbReference type="EMBL" id="SFP75060.1"/>
    </source>
</evidence>
<dbReference type="InterPro" id="IPR029767">
    <property type="entry name" value="WecB-like"/>
</dbReference>
<dbReference type="EMBL" id="FOWW01000003">
    <property type="protein sequence ID" value="SFP75060.1"/>
    <property type="molecule type" value="Genomic_DNA"/>
</dbReference>
<dbReference type="SUPFAM" id="SSF53756">
    <property type="entry name" value="UDP-Glycosyltransferase/glycogen phosphorylase"/>
    <property type="match status" value="1"/>
</dbReference>
<keyword evidence="4" id="KW-1185">Reference proteome</keyword>
<comment type="similarity">
    <text evidence="1">Belongs to the UDP-N-acetylglucosamine 2-epimerase family.</text>
</comment>
<dbReference type="NCBIfam" id="TIGR00236">
    <property type="entry name" value="wecB"/>
    <property type="match status" value="1"/>
</dbReference>
<accession>A0A1I5SWD6</accession>
<dbReference type="PANTHER" id="PTHR43174:SF1">
    <property type="entry name" value="UDP-N-ACETYLGLUCOSAMINE 2-EPIMERASE"/>
    <property type="match status" value="1"/>
</dbReference>
<dbReference type="PANTHER" id="PTHR43174">
    <property type="entry name" value="UDP-N-ACETYLGLUCOSAMINE 2-EPIMERASE"/>
    <property type="match status" value="1"/>
</dbReference>
<dbReference type="InterPro" id="IPR003331">
    <property type="entry name" value="UDP_GlcNAc_Epimerase_2_dom"/>
</dbReference>
<evidence type="ECO:0000256" key="1">
    <source>
        <dbReference type="RuleBase" id="RU003513"/>
    </source>
</evidence>
<dbReference type="Pfam" id="PF02350">
    <property type="entry name" value="Epimerase_2"/>
    <property type="match status" value="1"/>
</dbReference>
<keyword evidence="1" id="KW-0413">Isomerase</keyword>
<organism evidence="3 4">
    <name type="scientific">Amycolatopsis arida</name>
    <dbReference type="NCBI Taxonomy" id="587909"/>
    <lineage>
        <taxon>Bacteria</taxon>
        <taxon>Bacillati</taxon>
        <taxon>Actinomycetota</taxon>
        <taxon>Actinomycetes</taxon>
        <taxon>Pseudonocardiales</taxon>
        <taxon>Pseudonocardiaceae</taxon>
        <taxon>Amycolatopsis</taxon>
    </lineage>
</organism>
<protein>
    <submittedName>
        <fullName evidence="3">UDP-N-acetylglucosamine 2-epimerase (Non-hydrolysing)</fullName>
    </submittedName>
</protein>
<feature type="domain" description="UDP-N-acetylglucosamine 2-epimerase" evidence="2">
    <location>
        <begin position="56"/>
        <end position="385"/>
    </location>
</feature>
<dbReference type="GO" id="GO:0016853">
    <property type="term" value="F:isomerase activity"/>
    <property type="evidence" value="ECO:0007669"/>
    <property type="project" value="UniProtKB-KW"/>
</dbReference>
<dbReference type="STRING" id="587909.SAMN05421810_103299"/>
<proteinExistence type="inferred from homology"/>
<evidence type="ECO:0000313" key="4">
    <source>
        <dbReference type="Proteomes" id="UP000198727"/>
    </source>
</evidence>